<comment type="caution">
    <text evidence="1">The sequence shown here is derived from an EMBL/GenBank/DDBJ whole genome shotgun (WGS) entry which is preliminary data.</text>
</comment>
<protein>
    <submittedName>
        <fullName evidence="1">Uncharacterized protein</fullName>
    </submittedName>
</protein>
<name>A0ABR7KW15_9SPHI</name>
<dbReference type="EMBL" id="JACRYL010000017">
    <property type="protein sequence ID" value="MBC6112236.1"/>
    <property type="molecule type" value="Genomic_DNA"/>
</dbReference>
<reference evidence="1 2" key="1">
    <citation type="submission" date="2020-08" db="EMBL/GenBank/DDBJ databases">
        <authorList>
            <person name="Sun Q."/>
            <person name="Inoue M."/>
        </authorList>
    </citation>
    <scope>NUCLEOTIDE SEQUENCE [LARGE SCALE GENOMIC DNA]</scope>
    <source>
        <strain evidence="1 2">CCM 8938</strain>
    </source>
</reference>
<keyword evidence="2" id="KW-1185">Reference proteome</keyword>
<sequence length="49" mass="5583">MGLINDENNQRIAFYLKESDQSFKVRDKVEFEITLTCNGLTAINVVSFA</sequence>
<gene>
    <name evidence="1" type="ORF">H7U22_17575</name>
</gene>
<evidence type="ECO:0000313" key="2">
    <source>
        <dbReference type="Proteomes" id="UP000652755"/>
    </source>
</evidence>
<evidence type="ECO:0000313" key="1">
    <source>
        <dbReference type="EMBL" id="MBC6112236.1"/>
    </source>
</evidence>
<organism evidence="1 2">
    <name type="scientific">Pedobacter fastidiosus</name>
    <dbReference type="NCBI Taxonomy" id="2765361"/>
    <lineage>
        <taxon>Bacteria</taxon>
        <taxon>Pseudomonadati</taxon>
        <taxon>Bacteroidota</taxon>
        <taxon>Sphingobacteriia</taxon>
        <taxon>Sphingobacteriales</taxon>
        <taxon>Sphingobacteriaceae</taxon>
        <taxon>Pedobacter</taxon>
    </lineage>
</organism>
<accession>A0ABR7KW15</accession>
<dbReference type="Proteomes" id="UP000652755">
    <property type="component" value="Unassembled WGS sequence"/>
</dbReference>
<proteinExistence type="predicted"/>